<dbReference type="InterPro" id="IPR025683">
    <property type="entry name" value="Protein_beta"/>
</dbReference>
<reference evidence="1" key="1">
    <citation type="submission" date="2022-02" db="EMBL/GenBank/DDBJ databases">
        <title>Vibrio sp. nov., a new bacterium isolated from Bohai sea, China.</title>
        <authorList>
            <person name="Yuan Y."/>
        </authorList>
    </citation>
    <scope>NUCLEOTIDE SEQUENCE</scope>
    <source>
        <strain evidence="1">DBSS07</strain>
    </source>
</reference>
<dbReference type="Proteomes" id="UP001155586">
    <property type="component" value="Unassembled WGS sequence"/>
</dbReference>
<sequence>MFKEKFSYQYVPILSLSPAEMNAIEELPEKDKNLILPFIPLKGWVGSQLLDNSVPRIEKAIGKERLWIADIDEDFLEGRLDSEGNYPREVFHQVAELLSPDEGYDNWFNFVRKHQNVIPVAQLTNLGQLTTQLEKLYSLGRGVAFRFNTIHIQSSLHTRVATTLKLLGYSDVFFIFDYEQVTKQHMQFCSKMGEELRKVNLLLPSV</sequence>
<accession>A0A9X3HUZ9</accession>
<keyword evidence="2" id="KW-1185">Reference proteome</keyword>
<proteinExistence type="predicted"/>
<comment type="caution">
    <text evidence="1">The sequence shown here is derived from an EMBL/GenBank/DDBJ whole genome shotgun (WGS) entry which is preliminary data.</text>
</comment>
<protein>
    <submittedName>
        <fullName evidence="1">Beta family protein</fullName>
    </submittedName>
</protein>
<name>A0A9X3HUZ9_9VIBR</name>
<evidence type="ECO:0000313" key="2">
    <source>
        <dbReference type="Proteomes" id="UP001155586"/>
    </source>
</evidence>
<feature type="non-terminal residue" evidence="1">
    <location>
        <position position="206"/>
    </location>
</feature>
<gene>
    <name evidence="1" type="ORF">MD483_22810</name>
</gene>
<evidence type="ECO:0000313" key="1">
    <source>
        <dbReference type="EMBL" id="MCW8336642.1"/>
    </source>
</evidence>
<dbReference type="AlphaFoldDB" id="A0A9X3HUZ9"/>
<dbReference type="EMBL" id="JAKRRX010000318">
    <property type="protein sequence ID" value="MCW8336642.1"/>
    <property type="molecule type" value="Genomic_DNA"/>
</dbReference>
<dbReference type="Pfam" id="PF14350">
    <property type="entry name" value="Beta_protein"/>
    <property type="match status" value="1"/>
</dbReference>
<organism evidence="1 2">
    <name type="scientific">Vibrio paucivorans</name>
    <dbReference type="NCBI Taxonomy" id="2829489"/>
    <lineage>
        <taxon>Bacteria</taxon>
        <taxon>Pseudomonadati</taxon>
        <taxon>Pseudomonadota</taxon>
        <taxon>Gammaproteobacteria</taxon>
        <taxon>Vibrionales</taxon>
        <taxon>Vibrionaceae</taxon>
        <taxon>Vibrio</taxon>
    </lineage>
</organism>